<dbReference type="RefSeq" id="WP_095260977.1">
    <property type="nucleotide sequence ID" value="NZ_NPBV01000015.1"/>
</dbReference>
<name>A0A268AB94_9BACI</name>
<dbReference type="Proteomes" id="UP000216013">
    <property type="component" value="Unassembled WGS sequence"/>
</dbReference>
<evidence type="ECO:0000313" key="1">
    <source>
        <dbReference type="EMBL" id="PAD21329.1"/>
    </source>
</evidence>
<gene>
    <name evidence="1" type="ORF">CHH64_09325</name>
</gene>
<proteinExistence type="predicted"/>
<comment type="caution">
    <text evidence="1">The sequence shown here is derived from an EMBL/GenBank/DDBJ whole genome shotgun (WGS) entry which is preliminary data.</text>
</comment>
<sequence>MSLGKEIKQNLIKNAMNTEAKHQRFKQSLKSFYLNNREKEYQQNQLEMSQLLKDLDSRQQQ</sequence>
<dbReference type="EMBL" id="NPBV01000015">
    <property type="protein sequence ID" value="PAD21329.1"/>
    <property type="molecule type" value="Genomic_DNA"/>
</dbReference>
<reference evidence="1 2" key="1">
    <citation type="submission" date="2017-07" db="EMBL/GenBank/DDBJ databases">
        <title>Isolation and whole genome analysis of endospore-forming bacteria from heroin.</title>
        <authorList>
            <person name="Kalinowski J."/>
            <person name="Ahrens B."/>
            <person name="Al-Dilaimi A."/>
            <person name="Winkler A."/>
            <person name="Wibberg D."/>
            <person name="Schleenbecker U."/>
            <person name="Ruckert C."/>
            <person name="Wolfel R."/>
            <person name="Grass G."/>
        </authorList>
    </citation>
    <scope>NUCLEOTIDE SEQUENCE [LARGE SCALE GENOMIC DNA]</scope>
    <source>
        <strain evidence="1 2">7528</strain>
    </source>
</reference>
<dbReference type="AlphaFoldDB" id="A0A268AB94"/>
<protein>
    <submittedName>
        <fullName evidence="1">Uncharacterized protein</fullName>
    </submittedName>
</protein>
<organism evidence="1 2">
    <name type="scientific">Terribacillus saccharophilus</name>
    <dbReference type="NCBI Taxonomy" id="361277"/>
    <lineage>
        <taxon>Bacteria</taxon>
        <taxon>Bacillati</taxon>
        <taxon>Bacillota</taxon>
        <taxon>Bacilli</taxon>
        <taxon>Bacillales</taxon>
        <taxon>Bacillaceae</taxon>
        <taxon>Terribacillus</taxon>
    </lineage>
</organism>
<evidence type="ECO:0000313" key="2">
    <source>
        <dbReference type="Proteomes" id="UP000216013"/>
    </source>
</evidence>
<accession>A0A268AB94</accession>